<sequence>MAEVLLSPTHIGSNSYNIVDEKRRLHSEDDDDLTDIDDVTIEDSTELHTTVDTTVSNTDTSSANIKRRSGLDTKRERPKSSLLDSPIQTLPESLTDFLKIPTQKQQSQQSSQQQKQSHSTSSPKMKYRKPFKNLTNLMSSFKKGLTRHTTVGVTTEDKIPCLDHLHEDENEYELDSPEPSNLANPFDATSSPPDSPTRSPTRAKPSPKISLNSAQVNPRTIRRIQSMYHTEKERPPVSMENNSILAKSTLNHFKVDNDLLPRIGVEDLENILSGKHMHEFDEFIIIDSRFQYEYNGGHIKGAINISSQQDLEDKFIKNVDASDTRKSKLVIFHCEFSIFRGPTMASHLRKCDRILNAANYPRLTYPDIVILEGGYKKFYDKFKHVHCDPQEYVEMKDINHQKACEMEMNKVRQASKLTRAKSYNQFGQQQSLKFPQVHQQQQAQQCSAPGPHGRLAHNRSSSYTTVTSHSENLKILKRQRSISKLNHSSQSSLSDLSSEAPTNEASRLTRSSTFSYSQSIFNSSSNSSPTKILNSPSNHSNPNFPILDEDSSSLQPPSAQFKYLSGLNNRRSYNNLSSSSINSYSSISDQGSAFSSSDSLSDSYSSPLTEFTDFFSADKISTTSTLSSYLKHSNSASILNPMVKKQQPVATLPQQQASSIRGERGLNQSSIQYQHQFKFPGLKTKNSRGRLNIKETPSINTSLSNGNNFNGTSSPLISSPLSTITPASDSARISNISSIIDPINDTPVDFSVPTKYSKHSRRRSGSIISSGYNFITLDIDEIDEEDDCDGDGTLTDIKLKKNPFNN</sequence>
<evidence type="ECO:0000256" key="7">
    <source>
        <dbReference type="ARBA" id="ARBA00023306"/>
    </source>
</evidence>
<evidence type="ECO:0000313" key="12">
    <source>
        <dbReference type="EMBL" id="CAH2352758.1"/>
    </source>
</evidence>
<evidence type="ECO:0000256" key="9">
    <source>
        <dbReference type="ARBA" id="ARBA00067190"/>
    </source>
</evidence>
<dbReference type="PANTHER" id="PTHR10828">
    <property type="entry name" value="M-PHASE INDUCER PHOSPHATASE DUAL SPECIFICITY PHOSPHATASE CDC25"/>
    <property type="match status" value="1"/>
</dbReference>
<evidence type="ECO:0000313" key="13">
    <source>
        <dbReference type="Proteomes" id="UP000837801"/>
    </source>
</evidence>
<dbReference type="GO" id="GO:0005737">
    <property type="term" value="C:cytoplasm"/>
    <property type="evidence" value="ECO:0007669"/>
    <property type="project" value="TreeGrafter"/>
</dbReference>
<dbReference type="EC" id="3.1.3.48" evidence="2"/>
<feature type="region of interest" description="Disordered" evidence="10">
    <location>
        <begin position="170"/>
        <end position="213"/>
    </location>
</feature>
<dbReference type="CDD" id="cd01530">
    <property type="entry name" value="Cdc25"/>
    <property type="match status" value="1"/>
</dbReference>
<keyword evidence="5" id="KW-0378">Hydrolase</keyword>
<organism evidence="12 13">
    <name type="scientific">[Candida] railenensis</name>
    <dbReference type="NCBI Taxonomy" id="45579"/>
    <lineage>
        <taxon>Eukaryota</taxon>
        <taxon>Fungi</taxon>
        <taxon>Dikarya</taxon>
        <taxon>Ascomycota</taxon>
        <taxon>Saccharomycotina</taxon>
        <taxon>Pichiomycetes</taxon>
        <taxon>Debaryomycetaceae</taxon>
        <taxon>Kurtzmaniella</taxon>
    </lineage>
</organism>
<feature type="region of interest" description="Disordered" evidence="10">
    <location>
        <begin position="55"/>
        <end position="129"/>
    </location>
</feature>
<feature type="region of interest" description="Disordered" evidence="10">
    <location>
        <begin position="524"/>
        <end position="555"/>
    </location>
</feature>
<feature type="compositionally biased region" description="Low complexity" evidence="10">
    <location>
        <begin position="187"/>
        <end position="203"/>
    </location>
</feature>
<evidence type="ECO:0000256" key="1">
    <source>
        <dbReference type="ARBA" id="ARBA00011065"/>
    </source>
</evidence>
<accession>A0A9P0QQW0</accession>
<dbReference type="OrthoDB" id="26523at2759"/>
<evidence type="ECO:0000259" key="11">
    <source>
        <dbReference type="PROSITE" id="PS50206"/>
    </source>
</evidence>
<dbReference type="SUPFAM" id="SSF52821">
    <property type="entry name" value="Rhodanese/Cell cycle control phosphatase"/>
    <property type="match status" value="1"/>
</dbReference>
<proteinExistence type="inferred from homology"/>
<comment type="caution">
    <text evidence="12">The sequence shown here is derived from an EMBL/GenBank/DDBJ whole genome shotgun (WGS) entry which is preliminary data.</text>
</comment>
<dbReference type="Proteomes" id="UP000837801">
    <property type="component" value="Unassembled WGS sequence"/>
</dbReference>
<dbReference type="Pfam" id="PF00581">
    <property type="entry name" value="Rhodanese"/>
    <property type="match status" value="1"/>
</dbReference>
<comment type="similarity">
    <text evidence="1">Belongs to the MPI phosphatase family.</text>
</comment>
<dbReference type="GO" id="GO:0110032">
    <property type="term" value="P:positive regulation of G2/MI transition of meiotic cell cycle"/>
    <property type="evidence" value="ECO:0007669"/>
    <property type="project" value="TreeGrafter"/>
</dbReference>
<evidence type="ECO:0000256" key="4">
    <source>
        <dbReference type="ARBA" id="ARBA00022776"/>
    </source>
</evidence>
<feature type="compositionally biased region" description="Basic and acidic residues" evidence="10">
    <location>
        <begin position="69"/>
        <end position="79"/>
    </location>
</feature>
<feature type="compositionally biased region" description="Polar residues" evidence="10">
    <location>
        <begin position="82"/>
        <end position="92"/>
    </location>
</feature>
<dbReference type="InterPro" id="IPR001763">
    <property type="entry name" value="Rhodanese-like_dom"/>
</dbReference>
<evidence type="ECO:0000256" key="3">
    <source>
        <dbReference type="ARBA" id="ARBA00022618"/>
    </source>
</evidence>
<keyword evidence="13" id="KW-1185">Reference proteome</keyword>
<keyword evidence="7" id="KW-0131">Cell cycle</keyword>
<evidence type="ECO:0000256" key="10">
    <source>
        <dbReference type="SAM" id="MobiDB-lite"/>
    </source>
</evidence>
<feature type="region of interest" description="Disordered" evidence="10">
    <location>
        <begin position="431"/>
        <end position="471"/>
    </location>
</feature>
<dbReference type="InterPro" id="IPR036873">
    <property type="entry name" value="Rhodanese-like_dom_sf"/>
</dbReference>
<feature type="domain" description="Rhodanese" evidence="11">
    <location>
        <begin position="279"/>
        <end position="383"/>
    </location>
</feature>
<feature type="region of interest" description="Disordered" evidence="10">
    <location>
        <begin position="483"/>
        <end position="510"/>
    </location>
</feature>
<keyword evidence="3" id="KW-0132">Cell division</keyword>
<protein>
    <recommendedName>
        <fullName evidence="9">M-phase inducer phosphatase</fullName>
        <ecNumber evidence="2">3.1.3.48</ecNumber>
    </recommendedName>
</protein>
<name>A0A9P0QQW0_9ASCO</name>
<dbReference type="FunFam" id="3.40.250.10:FF:000021">
    <property type="entry name" value="M-phase inducer phosphatase cdc-25.2"/>
    <property type="match status" value="1"/>
</dbReference>
<dbReference type="AlphaFoldDB" id="A0A9P0QQW0"/>
<evidence type="ECO:0000256" key="2">
    <source>
        <dbReference type="ARBA" id="ARBA00013064"/>
    </source>
</evidence>
<dbReference type="PRINTS" id="PR00716">
    <property type="entry name" value="MPIPHPHTASE"/>
</dbReference>
<dbReference type="PROSITE" id="PS50206">
    <property type="entry name" value="RHODANESE_3"/>
    <property type="match status" value="1"/>
</dbReference>
<dbReference type="GO" id="GO:0051301">
    <property type="term" value="P:cell division"/>
    <property type="evidence" value="ECO:0007669"/>
    <property type="project" value="UniProtKB-KW"/>
</dbReference>
<dbReference type="SMART" id="SM00450">
    <property type="entry name" value="RHOD"/>
    <property type="match status" value="1"/>
</dbReference>
<reference evidence="12" key="1">
    <citation type="submission" date="2022-03" db="EMBL/GenBank/DDBJ databases">
        <authorList>
            <person name="Legras J.-L."/>
            <person name="Devillers H."/>
            <person name="Grondin C."/>
        </authorList>
    </citation>
    <scope>NUCLEOTIDE SEQUENCE</scope>
    <source>
        <strain evidence="12">CLIB 1423</strain>
    </source>
</reference>
<keyword evidence="4" id="KW-0498">Mitosis</keyword>
<feature type="compositionally biased region" description="Low complexity" evidence="10">
    <location>
        <begin position="483"/>
        <end position="498"/>
    </location>
</feature>
<evidence type="ECO:0000256" key="8">
    <source>
        <dbReference type="ARBA" id="ARBA00051722"/>
    </source>
</evidence>
<dbReference type="GO" id="GO:0000086">
    <property type="term" value="P:G2/M transition of mitotic cell cycle"/>
    <property type="evidence" value="ECO:0007669"/>
    <property type="project" value="TreeGrafter"/>
</dbReference>
<dbReference type="GO" id="GO:0005634">
    <property type="term" value="C:nucleus"/>
    <property type="evidence" value="ECO:0007669"/>
    <property type="project" value="TreeGrafter"/>
</dbReference>
<evidence type="ECO:0000256" key="6">
    <source>
        <dbReference type="ARBA" id="ARBA00022912"/>
    </source>
</evidence>
<feature type="compositionally biased region" description="Polar residues" evidence="10">
    <location>
        <begin position="499"/>
        <end position="510"/>
    </location>
</feature>
<keyword evidence="6" id="KW-0904">Protein phosphatase</keyword>
<dbReference type="GO" id="GO:0004725">
    <property type="term" value="F:protein tyrosine phosphatase activity"/>
    <property type="evidence" value="ECO:0007669"/>
    <property type="project" value="UniProtKB-EC"/>
</dbReference>
<feature type="compositionally biased region" description="Polar residues" evidence="10">
    <location>
        <begin position="458"/>
        <end position="470"/>
    </location>
</feature>
<feature type="compositionally biased region" description="Low complexity" evidence="10">
    <location>
        <begin position="524"/>
        <end position="545"/>
    </location>
</feature>
<comment type="catalytic activity">
    <reaction evidence="8">
        <text>O-phospho-L-tyrosyl-[protein] + H2O = L-tyrosyl-[protein] + phosphate</text>
        <dbReference type="Rhea" id="RHEA:10684"/>
        <dbReference type="Rhea" id="RHEA-COMP:10136"/>
        <dbReference type="Rhea" id="RHEA-COMP:20101"/>
        <dbReference type="ChEBI" id="CHEBI:15377"/>
        <dbReference type="ChEBI" id="CHEBI:43474"/>
        <dbReference type="ChEBI" id="CHEBI:46858"/>
        <dbReference type="ChEBI" id="CHEBI:61978"/>
        <dbReference type="EC" id="3.1.3.48"/>
    </reaction>
</comment>
<feature type="compositionally biased region" description="Low complexity" evidence="10">
    <location>
        <begin position="436"/>
        <end position="445"/>
    </location>
</feature>
<dbReference type="InterPro" id="IPR000751">
    <property type="entry name" value="MPI_Phosphatase"/>
</dbReference>
<dbReference type="PANTHER" id="PTHR10828:SF17">
    <property type="entry name" value="PROTEIN-TYROSINE-PHOSPHATASE"/>
    <property type="match status" value="1"/>
</dbReference>
<evidence type="ECO:0000256" key="5">
    <source>
        <dbReference type="ARBA" id="ARBA00022801"/>
    </source>
</evidence>
<dbReference type="GO" id="GO:0010971">
    <property type="term" value="P:positive regulation of G2/M transition of mitotic cell cycle"/>
    <property type="evidence" value="ECO:0007669"/>
    <property type="project" value="TreeGrafter"/>
</dbReference>
<feature type="compositionally biased region" description="Low complexity" evidence="10">
    <location>
        <begin position="102"/>
        <end position="122"/>
    </location>
</feature>
<dbReference type="Gene3D" id="3.40.250.10">
    <property type="entry name" value="Rhodanese-like domain"/>
    <property type="match status" value="1"/>
</dbReference>
<dbReference type="EMBL" id="CAKXYY010000008">
    <property type="protein sequence ID" value="CAH2352758.1"/>
    <property type="molecule type" value="Genomic_DNA"/>
</dbReference>
<gene>
    <name evidence="12" type="ORF">CLIB1423_08S00430</name>
</gene>